<sequence length="89" mass="10303">MHIFIDLDSVEYFADEGRWSGTIRLPNASQENRIGTVELKSAPQILKEASMWYLNYKAHKSTYLQRSENRKCIEGFGQIKKDDQENCGC</sequence>
<protein>
    <submittedName>
        <fullName evidence="2">Glycosyl hydrolase family 32 C-terminal domain-containing protein</fullName>
    </submittedName>
</protein>
<name>A0A914H7K7_GLORO</name>
<accession>A0A914H7K7</accession>
<keyword evidence="1" id="KW-1185">Reference proteome</keyword>
<evidence type="ECO:0000313" key="2">
    <source>
        <dbReference type="WBParaSite" id="Gr19_v10_g14558.t1"/>
    </source>
</evidence>
<dbReference type="Proteomes" id="UP000887572">
    <property type="component" value="Unplaced"/>
</dbReference>
<proteinExistence type="predicted"/>
<organism evidence="1 2">
    <name type="scientific">Globodera rostochiensis</name>
    <name type="common">Golden nematode worm</name>
    <name type="synonym">Heterodera rostochiensis</name>
    <dbReference type="NCBI Taxonomy" id="31243"/>
    <lineage>
        <taxon>Eukaryota</taxon>
        <taxon>Metazoa</taxon>
        <taxon>Ecdysozoa</taxon>
        <taxon>Nematoda</taxon>
        <taxon>Chromadorea</taxon>
        <taxon>Rhabditida</taxon>
        <taxon>Tylenchina</taxon>
        <taxon>Tylenchomorpha</taxon>
        <taxon>Tylenchoidea</taxon>
        <taxon>Heteroderidae</taxon>
        <taxon>Heteroderinae</taxon>
        <taxon>Globodera</taxon>
    </lineage>
</organism>
<reference evidence="2" key="1">
    <citation type="submission" date="2022-11" db="UniProtKB">
        <authorList>
            <consortium name="WormBaseParasite"/>
        </authorList>
    </citation>
    <scope>IDENTIFICATION</scope>
</reference>
<dbReference type="WBParaSite" id="Gr19_v10_g14558.t1">
    <property type="protein sequence ID" value="Gr19_v10_g14558.t1"/>
    <property type="gene ID" value="Gr19_v10_g14558"/>
</dbReference>
<evidence type="ECO:0000313" key="1">
    <source>
        <dbReference type="Proteomes" id="UP000887572"/>
    </source>
</evidence>
<dbReference type="AlphaFoldDB" id="A0A914H7K7"/>